<dbReference type="AlphaFoldDB" id="A0A815QAW9"/>
<evidence type="ECO:0000259" key="1">
    <source>
        <dbReference type="Pfam" id="PF05225"/>
    </source>
</evidence>
<dbReference type="InterPro" id="IPR009057">
    <property type="entry name" value="Homeodomain-like_sf"/>
</dbReference>
<dbReference type="Proteomes" id="UP000663829">
    <property type="component" value="Unassembled WGS sequence"/>
</dbReference>
<evidence type="ECO:0000313" key="4">
    <source>
        <dbReference type="Proteomes" id="UP000663829"/>
    </source>
</evidence>
<dbReference type="Proteomes" id="UP000681722">
    <property type="component" value="Unassembled WGS sequence"/>
</dbReference>
<dbReference type="GO" id="GO:0003677">
    <property type="term" value="F:DNA binding"/>
    <property type="evidence" value="ECO:0007669"/>
    <property type="project" value="InterPro"/>
</dbReference>
<keyword evidence="4" id="KW-1185">Reference proteome</keyword>
<name>A0A815QAW9_9BILA</name>
<gene>
    <name evidence="2" type="ORF">GPM918_LOCUS35073</name>
    <name evidence="3" type="ORF">SRO942_LOCUS35784</name>
</gene>
<comment type="caution">
    <text evidence="2">The sequence shown here is derived from an EMBL/GenBank/DDBJ whole genome shotgun (WGS) entry which is preliminary data.</text>
</comment>
<dbReference type="EMBL" id="CAJOBC010085439">
    <property type="protein sequence ID" value="CAF4331083.1"/>
    <property type="molecule type" value="Genomic_DNA"/>
</dbReference>
<dbReference type="OrthoDB" id="8191755at2759"/>
<reference evidence="2" key="1">
    <citation type="submission" date="2021-02" db="EMBL/GenBank/DDBJ databases">
        <authorList>
            <person name="Nowell W R."/>
        </authorList>
    </citation>
    <scope>NUCLEOTIDE SEQUENCE</scope>
</reference>
<evidence type="ECO:0000313" key="2">
    <source>
        <dbReference type="EMBL" id="CAF1460781.1"/>
    </source>
</evidence>
<organism evidence="2 4">
    <name type="scientific">Didymodactylos carnosus</name>
    <dbReference type="NCBI Taxonomy" id="1234261"/>
    <lineage>
        <taxon>Eukaryota</taxon>
        <taxon>Metazoa</taxon>
        <taxon>Spiralia</taxon>
        <taxon>Gnathifera</taxon>
        <taxon>Rotifera</taxon>
        <taxon>Eurotatoria</taxon>
        <taxon>Bdelloidea</taxon>
        <taxon>Philodinida</taxon>
        <taxon>Philodinidae</taxon>
        <taxon>Didymodactylos</taxon>
    </lineage>
</organism>
<dbReference type="Pfam" id="PF05225">
    <property type="entry name" value="HTH_psq"/>
    <property type="match status" value="1"/>
</dbReference>
<feature type="domain" description="HTH psq-type" evidence="1">
    <location>
        <begin position="13"/>
        <end position="47"/>
    </location>
</feature>
<accession>A0A815QAW9</accession>
<protein>
    <recommendedName>
        <fullName evidence="1">HTH psq-type domain-containing protein</fullName>
    </recommendedName>
</protein>
<dbReference type="InterPro" id="IPR007889">
    <property type="entry name" value="HTH_Psq"/>
</dbReference>
<dbReference type="EMBL" id="CAJNOQ010019983">
    <property type="protein sequence ID" value="CAF1460781.1"/>
    <property type="molecule type" value="Genomic_DNA"/>
</dbReference>
<evidence type="ECO:0000313" key="3">
    <source>
        <dbReference type="EMBL" id="CAF4331083.1"/>
    </source>
</evidence>
<dbReference type="Gene3D" id="1.10.10.60">
    <property type="entry name" value="Homeodomain-like"/>
    <property type="match status" value="1"/>
</dbReference>
<sequence length="472" mass="52493">MSQRKRTSYRKQDLEEAVLAYKNKEMTSVEAAKKYRVPESTIRRHKSNPAEKIGAGRPNLLNDNQEQYLVALIKELEQIGVRTTKSCTLKIVGEYISLVNGGGAVNTSGKFQKEQKLERSRKEGFTEEVRVGWFDKLESILTQNNLLIRPGQIYNADESGFADSTQCETLIVSKETITSFEQAGGSEKQFTTALICCNAVGEVMPPFIIYAAKSLTKFGQMVGQMYIFSNKCFPLSGTILLPRMVPNNNSSLNDQLISPIITVSSKNDLSRYEVSSSDDDDNEMEFDNNPITTKAHGYYKRVPTKSYKNYSDILNLDDFVQVQHAPTTTAELYIPSQTSPKSYTNLIDVDLSDLPPPMSPKSAVRSIITNVVQQTPQAPLTVKPNNRIRAERKFGEEITNENLLDQLKQKEASKLTPKITRRRVTKKTAIYHDFPTTISPASSAGVTGSTISFSTVMPTPSSVIITPASAVQ</sequence>
<proteinExistence type="predicted"/>
<dbReference type="SUPFAM" id="SSF46689">
    <property type="entry name" value="Homeodomain-like"/>
    <property type="match status" value="1"/>
</dbReference>